<dbReference type="InterPro" id="IPR000873">
    <property type="entry name" value="AMP-dep_synth/lig_dom"/>
</dbReference>
<dbReference type="GO" id="GO:0016878">
    <property type="term" value="F:acid-thiol ligase activity"/>
    <property type="evidence" value="ECO:0007669"/>
    <property type="project" value="UniProtKB-ARBA"/>
</dbReference>
<accession>A0A4S4FNI5</accession>
<gene>
    <name evidence="3" type="ORF">E6C64_10730</name>
</gene>
<dbReference type="InterPro" id="IPR025110">
    <property type="entry name" value="AMP-bd_C"/>
</dbReference>
<feature type="domain" description="AMP-binding enzyme C-terminal" evidence="2">
    <location>
        <begin position="304"/>
        <end position="377"/>
    </location>
</feature>
<feature type="domain" description="AMP-dependent synthetase/ligase" evidence="1">
    <location>
        <begin position="44"/>
        <end position="246"/>
    </location>
</feature>
<dbReference type="Pfam" id="PF00501">
    <property type="entry name" value="AMP-binding"/>
    <property type="match status" value="1"/>
</dbReference>
<organism evidence="3 4">
    <name type="scientific">Naasia lichenicola</name>
    <dbReference type="NCBI Taxonomy" id="2565933"/>
    <lineage>
        <taxon>Bacteria</taxon>
        <taxon>Bacillati</taxon>
        <taxon>Actinomycetota</taxon>
        <taxon>Actinomycetes</taxon>
        <taxon>Micrococcales</taxon>
        <taxon>Microbacteriaceae</taxon>
        <taxon>Naasia</taxon>
    </lineage>
</organism>
<keyword evidence="4" id="KW-1185">Reference proteome</keyword>
<dbReference type="SUPFAM" id="SSF56801">
    <property type="entry name" value="Acetyl-CoA synthetase-like"/>
    <property type="match status" value="1"/>
</dbReference>
<dbReference type="InterPro" id="IPR045851">
    <property type="entry name" value="AMP-bd_C_sf"/>
</dbReference>
<dbReference type="InterPro" id="IPR050237">
    <property type="entry name" value="ATP-dep_AMP-bd_enzyme"/>
</dbReference>
<evidence type="ECO:0000313" key="4">
    <source>
        <dbReference type="Proteomes" id="UP000309133"/>
    </source>
</evidence>
<dbReference type="OrthoDB" id="9803968at2"/>
<dbReference type="RefSeq" id="WP_136427469.1">
    <property type="nucleotide sequence ID" value="NZ_SSSM01000004.1"/>
</dbReference>
<dbReference type="Pfam" id="PF13193">
    <property type="entry name" value="AMP-binding_C"/>
    <property type="match status" value="1"/>
</dbReference>
<evidence type="ECO:0000313" key="3">
    <source>
        <dbReference type="EMBL" id="THG31055.1"/>
    </source>
</evidence>
<reference evidence="3 4" key="1">
    <citation type="submission" date="2019-04" db="EMBL/GenBank/DDBJ databases">
        <authorList>
            <person name="Jiang L."/>
        </authorList>
    </citation>
    <scope>NUCLEOTIDE SEQUENCE [LARGE SCALE GENOMIC DNA]</scope>
    <source>
        <strain evidence="3 4">YIM 131853</strain>
    </source>
</reference>
<sequence length="390" mass="40133">MRALQPLEADPTEVAIALRAALSGDGPAILPVPLGSALPGDAPAQVAKPIAAVIETSGSSGAPKRVALSTDALLASVAATDAALGGPGRWLLALPVHYVAGLQVLTRSIVAGTDPIVLAAGHFDASAFLAGIELFDAERRYTSLVPAQLSVLIDAAESDPQAADRLRSLHAILVGGQRLDAAIRERAQRLGLRVIRTYGSSETGGGCVYDGVPLGTVRVRIERADGMPGASGEILLAGPMLADGYLADPARTEGAFVVEDGRRWYRTGDVGRFDESVPGGLLSVEGRRDDVIISGGEKVSLGLVEAEVRAMPGCSSALVLAAASERWGEVPIVVLPATAPDVSLSDLRGRLTAALGRAAAPDRIVRVDAIPMLASGKPDRRALRGLAGLD</sequence>
<keyword evidence="3" id="KW-0436">Ligase</keyword>
<dbReference type="PANTHER" id="PTHR43767">
    <property type="entry name" value="LONG-CHAIN-FATTY-ACID--COA LIGASE"/>
    <property type="match status" value="1"/>
</dbReference>
<dbReference type="AlphaFoldDB" id="A0A4S4FNI5"/>
<comment type="caution">
    <text evidence="3">The sequence shown here is derived from an EMBL/GenBank/DDBJ whole genome shotgun (WGS) entry which is preliminary data.</text>
</comment>
<dbReference type="InterPro" id="IPR042099">
    <property type="entry name" value="ANL_N_sf"/>
</dbReference>
<evidence type="ECO:0000259" key="2">
    <source>
        <dbReference type="Pfam" id="PF13193"/>
    </source>
</evidence>
<dbReference type="EMBL" id="SSSM01000004">
    <property type="protein sequence ID" value="THG31055.1"/>
    <property type="molecule type" value="Genomic_DNA"/>
</dbReference>
<proteinExistence type="predicted"/>
<protein>
    <submittedName>
        <fullName evidence="3">O-succinylbenzoate--CoA ligase</fullName>
    </submittedName>
</protein>
<name>A0A4S4FNI5_9MICO</name>
<dbReference type="Gene3D" id="3.40.50.12780">
    <property type="entry name" value="N-terminal domain of ligase-like"/>
    <property type="match status" value="1"/>
</dbReference>
<dbReference type="PANTHER" id="PTHR43767:SF1">
    <property type="entry name" value="NONRIBOSOMAL PEPTIDE SYNTHASE PES1 (EUROFUNG)-RELATED"/>
    <property type="match status" value="1"/>
</dbReference>
<evidence type="ECO:0000259" key="1">
    <source>
        <dbReference type="Pfam" id="PF00501"/>
    </source>
</evidence>
<dbReference type="Proteomes" id="UP000309133">
    <property type="component" value="Unassembled WGS sequence"/>
</dbReference>
<dbReference type="Gene3D" id="3.30.300.30">
    <property type="match status" value="1"/>
</dbReference>